<feature type="signal peptide" evidence="3">
    <location>
        <begin position="1"/>
        <end position="24"/>
    </location>
</feature>
<keyword evidence="1" id="KW-0245">EGF-like domain</keyword>
<evidence type="ECO:0000313" key="5">
    <source>
        <dbReference type="RefSeq" id="XP_005093956.1"/>
    </source>
</evidence>
<dbReference type="InterPro" id="IPR042635">
    <property type="entry name" value="MEGF10/SREC1/2-like"/>
</dbReference>
<dbReference type="RefSeq" id="XP_005093956.1">
    <property type="nucleotide sequence ID" value="XM_005093899.2"/>
</dbReference>
<protein>
    <submittedName>
        <fullName evidence="5">Multiple epidermal growth factor-like domains protein 11</fullName>
    </submittedName>
</protein>
<evidence type="ECO:0000256" key="3">
    <source>
        <dbReference type="SAM" id="SignalP"/>
    </source>
</evidence>
<feature type="transmembrane region" description="Helical" evidence="2">
    <location>
        <begin position="394"/>
        <end position="418"/>
    </location>
</feature>
<gene>
    <name evidence="5" type="primary">LOC101864211</name>
</gene>
<organism evidence="4 5">
    <name type="scientific">Aplysia californica</name>
    <name type="common">California sea hare</name>
    <dbReference type="NCBI Taxonomy" id="6500"/>
    <lineage>
        <taxon>Eukaryota</taxon>
        <taxon>Metazoa</taxon>
        <taxon>Spiralia</taxon>
        <taxon>Lophotrochozoa</taxon>
        <taxon>Mollusca</taxon>
        <taxon>Gastropoda</taxon>
        <taxon>Heterobranchia</taxon>
        <taxon>Euthyneura</taxon>
        <taxon>Tectipleura</taxon>
        <taxon>Aplysiida</taxon>
        <taxon>Aplysioidea</taxon>
        <taxon>Aplysiidae</taxon>
        <taxon>Aplysia</taxon>
    </lineage>
</organism>
<keyword evidence="2" id="KW-0472">Membrane</keyword>
<dbReference type="PANTHER" id="PTHR24043:SF8">
    <property type="entry name" value="EGF-LIKE DOMAIN-CONTAINING PROTEIN"/>
    <property type="match status" value="1"/>
</dbReference>
<accession>A0ABM0JHS7</accession>
<dbReference type="GeneID" id="101864211"/>
<dbReference type="PANTHER" id="PTHR24043">
    <property type="entry name" value="SCAVENGER RECEPTOR CLASS F"/>
    <property type="match status" value="1"/>
</dbReference>
<evidence type="ECO:0000313" key="4">
    <source>
        <dbReference type="Proteomes" id="UP000694888"/>
    </source>
</evidence>
<proteinExistence type="predicted"/>
<keyword evidence="4" id="KW-1185">Reference proteome</keyword>
<evidence type="ECO:0000256" key="1">
    <source>
        <dbReference type="ARBA" id="ARBA00022536"/>
    </source>
</evidence>
<evidence type="ECO:0000256" key="2">
    <source>
        <dbReference type="SAM" id="Phobius"/>
    </source>
</evidence>
<keyword evidence="3" id="KW-0732">Signal</keyword>
<name>A0ABM0JHS7_APLCA</name>
<keyword evidence="2" id="KW-1133">Transmembrane helix</keyword>
<feature type="chain" id="PRO_5045034855" evidence="3">
    <location>
        <begin position="25"/>
        <end position="433"/>
    </location>
</feature>
<dbReference type="Proteomes" id="UP000694888">
    <property type="component" value="Unplaced"/>
</dbReference>
<sequence length="433" mass="48319">MKRQAVVCLIVALSALFKLPVTEGKCDSSQTNKFGPQCEHTCRCIGRQASLCREDGICSNNDCQDGYFGTRCQYRNIAANPTNPRFTDFNVETCNLNEMSEVSIYAETTPFNFTWLRVSGDLDTLQSLTIDWENTDGSVVPCTNFVKRRVVQGSSKFYTMDFDCLDISKPIKRIILRGTIERIKLCSTYMSDKRNCPSGWFGLKCEHKCRCSFEFECQDDGTCLSSCQKGWFGPVCQNKCSLRTWGEDCKEACDVRCVDQLCHHVNGACDDCQPGKGGHFCEHDCEDFTYGRRCVHQCSEKCSQDVPCDKRDGNCRGVCSPGYLGQFCDQQCQCNTYGLNCSKTCSPSCLFKASSSASDTPRRCHPESGACLYGCLDGYEGVTCSERVSDGIPVGAIIGLVIVIVLLIVALVTVVWLCRKRQKATKEPHEPYY</sequence>
<keyword evidence="2" id="KW-0812">Transmembrane</keyword>
<dbReference type="Gene3D" id="2.170.300.10">
    <property type="entry name" value="Tie2 ligand-binding domain superfamily"/>
    <property type="match status" value="1"/>
</dbReference>
<reference evidence="5" key="1">
    <citation type="submission" date="2025-08" db="UniProtKB">
        <authorList>
            <consortium name="RefSeq"/>
        </authorList>
    </citation>
    <scope>IDENTIFICATION</scope>
</reference>